<gene>
    <name evidence="4" type="ORF">SAMN05216289_12449</name>
</gene>
<dbReference type="PROSITE" id="PS51371">
    <property type="entry name" value="CBS"/>
    <property type="match status" value="2"/>
</dbReference>
<dbReference type="EMBL" id="FOVF01000024">
    <property type="protein sequence ID" value="SFN47638.1"/>
    <property type="molecule type" value="Genomic_DNA"/>
</dbReference>
<sequence>MRIADICTRCVVHVDAGASVHAAAELMRKRHVGSLVVTEEPDGGRVPIGMITDRDIVLAVIAPGVDAGKLTVGDVMSLPLASCNENDDLFDVIGIMRRRGIRRLPVLNDKGSLAGLVSVDDVYAVLGTQLQELSQALTREQVREMETRT</sequence>
<evidence type="ECO:0000256" key="2">
    <source>
        <dbReference type="PROSITE-ProRule" id="PRU00703"/>
    </source>
</evidence>
<dbReference type="AlphaFoldDB" id="A0A1I4ZBR2"/>
<evidence type="ECO:0000256" key="1">
    <source>
        <dbReference type="ARBA" id="ARBA00023122"/>
    </source>
</evidence>
<dbReference type="InterPro" id="IPR051257">
    <property type="entry name" value="Diverse_CBS-Domain"/>
</dbReference>
<dbReference type="SUPFAM" id="SSF54631">
    <property type="entry name" value="CBS-domain pair"/>
    <property type="match status" value="1"/>
</dbReference>
<evidence type="ECO:0000259" key="3">
    <source>
        <dbReference type="PROSITE" id="PS51371"/>
    </source>
</evidence>
<evidence type="ECO:0000313" key="5">
    <source>
        <dbReference type="Proteomes" id="UP000198575"/>
    </source>
</evidence>
<evidence type="ECO:0000313" key="4">
    <source>
        <dbReference type="EMBL" id="SFN47638.1"/>
    </source>
</evidence>
<dbReference type="SMART" id="SM00116">
    <property type="entry name" value="CBS"/>
    <property type="match status" value="2"/>
</dbReference>
<organism evidence="4 5">
    <name type="scientific">Dokdonella immobilis</name>
    <dbReference type="NCBI Taxonomy" id="578942"/>
    <lineage>
        <taxon>Bacteria</taxon>
        <taxon>Pseudomonadati</taxon>
        <taxon>Pseudomonadota</taxon>
        <taxon>Gammaproteobacteria</taxon>
        <taxon>Lysobacterales</taxon>
        <taxon>Rhodanobacteraceae</taxon>
        <taxon>Dokdonella</taxon>
    </lineage>
</organism>
<dbReference type="InterPro" id="IPR000644">
    <property type="entry name" value="CBS_dom"/>
</dbReference>
<dbReference type="OrthoDB" id="9794094at2"/>
<dbReference type="Gene3D" id="3.10.580.10">
    <property type="entry name" value="CBS-domain"/>
    <property type="match status" value="1"/>
</dbReference>
<reference evidence="4 5" key="1">
    <citation type="submission" date="2016-10" db="EMBL/GenBank/DDBJ databases">
        <authorList>
            <person name="de Groot N.N."/>
        </authorList>
    </citation>
    <scope>NUCLEOTIDE SEQUENCE [LARGE SCALE GENOMIC DNA]</scope>
    <source>
        <strain evidence="4 5">CGMCC 1.7659</strain>
    </source>
</reference>
<dbReference type="PANTHER" id="PTHR43080">
    <property type="entry name" value="CBS DOMAIN-CONTAINING PROTEIN CBSX3, MITOCHONDRIAL"/>
    <property type="match status" value="1"/>
</dbReference>
<proteinExistence type="predicted"/>
<name>A0A1I4ZBR2_9GAMM</name>
<dbReference type="Proteomes" id="UP000198575">
    <property type="component" value="Unassembled WGS sequence"/>
</dbReference>
<keyword evidence="1 2" id="KW-0129">CBS domain</keyword>
<dbReference type="Pfam" id="PF00571">
    <property type="entry name" value="CBS"/>
    <property type="match status" value="2"/>
</dbReference>
<accession>A0A1I4ZBR2</accession>
<dbReference type="PANTHER" id="PTHR43080:SF2">
    <property type="entry name" value="CBS DOMAIN-CONTAINING PROTEIN"/>
    <property type="match status" value="1"/>
</dbReference>
<dbReference type="STRING" id="578942.SAMN05216289_12449"/>
<feature type="domain" description="CBS" evidence="3">
    <location>
        <begin position="76"/>
        <end position="132"/>
    </location>
</feature>
<protein>
    <submittedName>
        <fullName evidence="4">CBS domain-containing protein</fullName>
    </submittedName>
</protein>
<dbReference type="RefSeq" id="WP_092409282.1">
    <property type="nucleotide sequence ID" value="NZ_FOVF01000024.1"/>
</dbReference>
<keyword evidence="5" id="KW-1185">Reference proteome</keyword>
<feature type="domain" description="CBS" evidence="3">
    <location>
        <begin position="7"/>
        <end position="67"/>
    </location>
</feature>
<dbReference type="InterPro" id="IPR046342">
    <property type="entry name" value="CBS_dom_sf"/>
</dbReference>